<dbReference type="Gene3D" id="1.25.40.20">
    <property type="entry name" value="Ankyrin repeat-containing domain"/>
    <property type="match status" value="1"/>
</dbReference>
<sequence length="286" mass="31069">MPRWGPSDPREQPVFHPGDKEALEKIEGASYSGHLETVMTLVNNSELHPTRNYLDHALVMTMYQQQLHVAQYLLDSGANINRNAIGVALQNASLPLFKFLVENGWDVNMSYNSGHTVLPLVVKDEALVKLLLDHGADPNLGSQIFNISDPLTPSINNSGEALDAAAAEASIAVFDLLLSRGAKLENSFPLHAAAGSSEDSGRIPMMAHLLELGVDIDGDDSSMGPFPAFSYGTPLHHAIRYNGIKKVKFLLSKGADISGKLHGVTALREAERCRRPEIVEILRGMS</sequence>
<proteinExistence type="predicted"/>
<dbReference type="Proteomes" id="UP001276659">
    <property type="component" value="Unassembled WGS sequence"/>
</dbReference>
<evidence type="ECO:0000256" key="3">
    <source>
        <dbReference type="PROSITE-ProRule" id="PRU00023"/>
    </source>
</evidence>
<dbReference type="AlphaFoldDB" id="A0AAD9Z4S1"/>
<dbReference type="InterPro" id="IPR036770">
    <property type="entry name" value="Ankyrin_rpt-contain_sf"/>
</dbReference>
<keyword evidence="2 3" id="KW-0040">ANK repeat</keyword>
<feature type="repeat" description="ANK" evidence="3">
    <location>
        <begin position="230"/>
        <end position="262"/>
    </location>
</feature>
<evidence type="ECO:0008006" key="6">
    <source>
        <dbReference type="Google" id="ProtNLM"/>
    </source>
</evidence>
<evidence type="ECO:0000313" key="5">
    <source>
        <dbReference type="Proteomes" id="UP001276659"/>
    </source>
</evidence>
<dbReference type="PANTHER" id="PTHR24189">
    <property type="entry name" value="MYOTROPHIN"/>
    <property type="match status" value="1"/>
</dbReference>
<evidence type="ECO:0000256" key="2">
    <source>
        <dbReference type="ARBA" id="ARBA00023043"/>
    </source>
</evidence>
<protein>
    <recommendedName>
        <fullName evidence="6">Ankyrin</fullName>
    </recommendedName>
</protein>
<dbReference type="Pfam" id="PF12796">
    <property type="entry name" value="Ank_2"/>
    <property type="match status" value="2"/>
</dbReference>
<accession>A0AAD9Z4S1</accession>
<dbReference type="InterPro" id="IPR050745">
    <property type="entry name" value="Multifunctional_regulatory"/>
</dbReference>
<keyword evidence="5" id="KW-1185">Reference proteome</keyword>
<organism evidence="4 5">
    <name type="scientific">Lepraria neglecta</name>
    <dbReference type="NCBI Taxonomy" id="209136"/>
    <lineage>
        <taxon>Eukaryota</taxon>
        <taxon>Fungi</taxon>
        <taxon>Dikarya</taxon>
        <taxon>Ascomycota</taxon>
        <taxon>Pezizomycotina</taxon>
        <taxon>Lecanoromycetes</taxon>
        <taxon>OSLEUM clade</taxon>
        <taxon>Lecanoromycetidae</taxon>
        <taxon>Lecanorales</taxon>
        <taxon>Lecanorineae</taxon>
        <taxon>Stereocaulaceae</taxon>
        <taxon>Lepraria</taxon>
    </lineage>
</organism>
<comment type="caution">
    <text evidence="4">The sequence shown here is derived from an EMBL/GenBank/DDBJ whole genome shotgun (WGS) entry which is preliminary data.</text>
</comment>
<gene>
    <name evidence="4" type="ORF">OEA41_003568</name>
</gene>
<dbReference type="PROSITE" id="PS50088">
    <property type="entry name" value="ANK_REPEAT"/>
    <property type="match status" value="2"/>
</dbReference>
<dbReference type="SMART" id="SM00248">
    <property type="entry name" value="ANK"/>
    <property type="match status" value="4"/>
</dbReference>
<reference evidence="4" key="1">
    <citation type="submission" date="2022-11" db="EMBL/GenBank/DDBJ databases">
        <title>Chromosomal genome sequence assembly and mating type (MAT) locus characterization of the leprose asexual lichenized fungus Lepraria neglecta (Nyl.) Erichsen.</title>
        <authorList>
            <person name="Allen J.L."/>
            <person name="Pfeffer B."/>
        </authorList>
    </citation>
    <scope>NUCLEOTIDE SEQUENCE</scope>
    <source>
        <strain evidence="4">Allen 5258</strain>
    </source>
</reference>
<evidence type="ECO:0000256" key="1">
    <source>
        <dbReference type="ARBA" id="ARBA00022737"/>
    </source>
</evidence>
<dbReference type="SUPFAM" id="SSF48403">
    <property type="entry name" value="Ankyrin repeat"/>
    <property type="match status" value="1"/>
</dbReference>
<dbReference type="PROSITE" id="PS50297">
    <property type="entry name" value="ANK_REP_REGION"/>
    <property type="match status" value="1"/>
</dbReference>
<dbReference type="EMBL" id="JASNWA010000008">
    <property type="protein sequence ID" value="KAK3171484.1"/>
    <property type="molecule type" value="Genomic_DNA"/>
</dbReference>
<name>A0AAD9Z4S1_9LECA</name>
<dbReference type="PANTHER" id="PTHR24189:SF50">
    <property type="entry name" value="ANKYRIN REPEAT AND SOCS BOX PROTEIN 2"/>
    <property type="match status" value="1"/>
</dbReference>
<keyword evidence="1" id="KW-0677">Repeat</keyword>
<feature type="repeat" description="ANK" evidence="3">
    <location>
        <begin position="185"/>
        <end position="221"/>
    </location>
</feature>
<dbReference type="InterPro" id="IPR002110">
    <property type="entry name" value="Ankyrin_rpt"/>
</dbReference>
<evidence type="ECO:0000313" key="4">
    <source>
        <dbReference type="EMBL" id="KAK3171484.1"/>
    </source>
</evidence>